<keyword evidence="4" id="KW-1185">Reference proteome</keyword>
<feature type="compositionally biased region" description="Basic and acidic residues" evidence="1">
    <location>
        <begin position="113"/>
        <end position="123"/>
    </location>
</feature>
<sequence length="144" mass="15949">MTSTTAEVHDMPGRQELPSTLERSPREAQRTWIKAHDSAVEEYGEGERAHRVAYGALKHKYEKVGDHWERKEGGRKGPSDPQSGRPRGQGGRSGEGVDEKASKEHLYGVAKRLGVEGRSRMSKADLLTAIRKANRSQTRASRSG</sequence>
<feature type="compositionally biased region" description="Basic and acidic residues" evidence="1">
    <location>
        <begin position="95"/>
        <end position="106"/>
    </location>
</feature>
<dbReference type="InterPro" id="IPR011112">
    <property type="entry name" value="Rho-like_N"/>
</dbReference>
<comment type="caution">
    <text evidence="3">The sequence shown here is derived from an EMBL/GenBank/DDBJ whole genome shotgun (WGS) entry which is preliminary data.</text>
</comment>
<feature type="compositionally biased region" description="Polar residues" evidence="1">
    <location>
        <begin position="135"/>
        <end position="144"/>
    </location>
</feature>
<accession>A0ABP9T0E1</accession>
<protein>
    <submittedName>
        <fullName evidence="3">ChaB family protein</fullName>
    </submittedName>
</protein>
<dbReference type="Gene3D" id="1.10.1740.70">
    <property type="entry name" value="ChaB"/>
    <property type="match status" value="1"/>
</dbReference>
<organism evidence="3 4">
    <name type="scientific">Streptomyces thinghirensis</name>
    <dbReference type="NCBI Taxonomy" id="551547"/>
    <lineage>
        <taxon>Bacteria</taxon>
        <taxon>Bacillati</taxon>
        <taxon>Actinomycetota</taxon>
        <taxon>Actinomycetes</taxon>
        <taxon>Kitasatosporales</taxon>
        <taxon>Streptomycetaceae</taxon>
        <taxon>Streptomyces</taxon>
    </lineage>
</organism>
<feature type="region of interest" description="Disordered" evidence="1">
    <location>
        <begin position="61"/>
        <end position="144"/>
    </location>
</feature>
<gene>
    <name evidence="3" type="ORF">GCM10023323_15290</name>
</gene>
<evidence type="ECO:0000256" key="1">
    <source>
        <dbReference type="SAM" id="MobiDB-lite"/>
    </source>
</evidence>
<evidence type="ECO:0000259" key="2">
    <source>
        <dbReference type="Pfam" id="PF07498"/>
    </source>
</evidence>
<evidence type="ECO:0000313" key="4">
    <source>
        <dbReference type="Proteomes" id="UP001499878"/>
    </source>
</evidence>
<reference evidence="4" key="1">
    <citation type="journal article" date="2019" name="Int. J. Syst. Evol. Microbiol.">
        <title>The Global Catalogue of Microorganisms (GCM) 10K type strain sequencing project: providing services to taxonomists for standard genome sequencing and annotation.</title>
        <authorList>
            <consortium name="The Broad Institute Genomics Platform"/>
            <consortium name="The Broad Institute Genome Sequencing Center for Infectious Disease"/>
            <person name="Wu L."/>
            <person name="Ma J."/>
        </authorList>
    </citation>
    <scope>NUCLEOTIDE SEQUENCE [LARGE SCALE GENOMIC DNA]</scope>
    <source>
        <strain evidence="4">JCM 18306</strain>
    </source>
</reference>
<feature type="domain" description="Rho termination factor-like N-terminal" evidence="2">
    <location>
        <begin position="106"/>
        <end position="134"/>
    </location>
</feature>
<dbReference type="InterPro" id="IPR037205">
    <property type="entry name" value="ChaB_sf"/>
</dbReference>
<proteinExistence type="predicted"/>
<dbReference type="Proteomes" id="UP001499878">
    <property type="component" value="Unassembled WGS sequence"/>
</dbReference>
<feature type="region of interest" description="Disordered" evidence="1">
    <location>
        <begin position="1"/>
        <end position="30"/>
    </location>
</feature>
<feature type="compositionally biased region" description="Basic and acidic residues" evidence="1">
    <location>
        <begin position="62"/>
        <end position="78"/>
    </location>
</feature>
<evidence type="ECO:0000313" key="3">
    <source>
        <dbReference type="EMBL" id="GAA5205932.1"/>
    </source>
</evidence>
<dbReference type="Pfam" id="PF07498">
    <property type="entry name" value="Rho_N"/>
    <property type="match status" value="1"/>
</dbReference>
<dbReference type="InterPro" id="IPR009317">
    <property type="entry name" value="ChaB"/>
</dbReference>
<name>A0ABP9T0E1_9ACTN</name>
<dbReference type="EMBL" id="BAABJR010000003">
    <property type="protein sequence ID" value="GAA5205932.1"/>
    <property type="molecule type" value="Genomic_DNA"/>
</dbReference>
<dbReference type="SUPFAM" id="SSF140376">
    <property type="entry name" value="ChaB-like"/>
    <property type="match status" value="1"/>
</dbReference>
<dbReference type="Pfam" id="PF06150">
    <property type="entry name" value="ChaB"/>
    <property type="match status" value="1"/>
</dbReference>